<dbReference type="EMBL" id="QXIR01000007">
    <property type="protein sequence ID" value="RIW35729.1"/>
    <property type="molecule type" value="Genomic_DNA"/>
</dbReference>
<keyword evidence="7 8" id="KW-0131">Cell cycle</keyword>
<keyword evidence="5 8" id="KW-0472">Membrane</keyword>
<keyword evidence="6 8" id="KW-0717">Septation</keyword>
<dbReference type="OrthoDB" id="1654473at2"/>
<feature type="topological domain" description="Extracellular" evidence="8">
    <location>
        <begin position="1"/>
        <end position="2"/>
    </location>
</feature>
<evidence type="ECO:0000256" key="2">
    <source>
        <dbReference type="ARBA" id="ARBA00022692"/>
    </source>
</evidence>
<dbReference type="GO" id="GO:0000921">
    <property type="term" value="P:septin ring assembly"/>
    <property type="evidence" value="ECO:0007669"/>
    <property type="project" value="InterPro"/>
</dbReference>
<evidence type="ECO:0000313" key="11">
    <source>
        <dbReference type="Proteomes" id="UP000265801"/>
    </source>
</evidence>
<dbReference type="GO" id="GO:0000917">
    <property type="term" value="P:division septum assembly"/>
    <property type="evidence" value="ECO:0007669"/>
    <property type="project" value="UniProtKB-KW"/>
</dbReference>
<keyword evidence="1 8" id="KW-0132">Cell division</keyword>
<sequence>MEFIIGGIILLIILFIIGFFIRRKYYHHIDRLESWKVDIMNRPILDELSRVKQLNMTGQTEELFEKWRKEWDDIVTADLPEVEELLFTAEEYIDKFRFGSAKDVQARIEAILNQTEDKMERIHSEVEELVGSEEKNRLEIEELKEDFRKSKKALLAHRHTYGKAAYGLEAKLDEMSEKIEDFNRLTEEGNYLEAREIVLGLTEDTQGIMQKMEVIPELLTECQNSLPNQLNEVESGYNEMESQGYVLKHLGITTELSRLREELAACLDSLEKLQTDKAAEEVNTLKESVERLYDMLEKEVLAKHFVLQNEEKSQVLLESIKSDNKEIKQETEFVQQGYHLKDEDLQIPVQLEKKITTLFKRFQQLQEKVQENESAYSFLSEELQEINQQLEVIQSEQKNFSEQLHTLRKDEIEAKEKVFELKKKIGEASRMISKSNIPGLPTDYNALLEEAYNNISDVSRALEEKPLNMPVVQKYLEKAVDTVDHFHKKTTDLIETVMLAEKVIQYGNRYRSRNGEVSHKLQKAEAAFRSFDYREALEQAATAIEEIEPGAIKRIESIVNEELDHE</sequence>
<dbReference type="GO" id="GO:0005886">
    <property type="term" value="C:plasma membrane"/>
    <property type="evidence" value="ECO:0007669"/>
    <property type="project" value="UniProtKB-SubCell"/>
</dbReference>
<dbReference type="RefSeq" id="WP_119546294.1">
    <property type="nucleotide sequence ID" value="NZ_QXIR01000007.1"/>
</dbReference>
<keyword evidence="11" id="KW-1185">Reference proteome</keyword>
<evidence type="ECO:0000256" key="4">
    <source>
        <dbReference type="ARBA" id="ARBA00023054"/>
    </source>
</evidence>
<reference evidence="10 11" key="1">
    <citation type="submission" date="2018-09" db="EMBL/GenBank/DDBJ databases">
        <title>Bacillus saliacetes sp. nov., isolated from Thai shrimp paste (Ka-pi).</title>
        <authorList>
            <person name="Daroonpunt R."/>
            <person name="Tanasupawat S."/>
            <person name="Yiamsombut S."/>
        </authorList>
    </citation>
    <scope>NUCLEOTIDE SEQUENCE [LARGE SCALE GENOMIC DNA]</scope>
    <source>
        <strain evidence="10 11">SKP7-4</strain>
    </source>
</reference>
<organism evidence="10 11">
    <name type="scientific">Bacillus salacetis</name>
    <dbReference type="NCBI Taxonomy" id="2315464"/>
    <lineage>
        <taxon>Bacteria</taxon>
        <taxon>Bacillati</taxon>
        <taxon>Bacillota</taxon>
        <taxon>Bacilli</taxon>
        <taxon>Bacillales</taxon>
        <taxon>Bacillaceae</taxon>
        <taxon>Bacillus</taxon>
    </lineage>
</organism>
<comment type="caution">
    <text evidence="10">The sequence shown here is derived from an EMBL/GenBank/DDBJ whole genome shotgun (WGS) entry which is preliminary data.</text>
</comment>
<dbReference type="HAMAP" id="MF_00728">
    <property type="entry name" value="EzrA"/>
    <property type="match status" value="1"/>
</dbReference>
<protein>
    <recommendedName>
        <fullName evidence="8">Septation ring formation regulator EzrA</fullName>
    </recommendedName>
</protein>
<keyword evidence="3 8" id="KW-1133">Transmembrane helix</keyword>
<evidence type="ECO:0000256" key="6">
    <source>
        <dbReference type="ARBA" id="ARBA00023210"/>
    </source>
</evidence>
<evidence type="ECO:0000256" key="9">
    <source>
        <dbReference type="SAM" id="Phobius"/>
    </source>
</evidence>
<comment type="subcellular location">
    <subcellularLocation>
        <location evidence="8">Cell membrane</location>
        <topology evidence="8">Single-pass membrane protein</topology>
    </subcellularLocation>
    <text evidence="8">Colocalized with FtsZ to the nascent septal site.</text>
</comment>
<name>A0A3A1R1S7_9BACI</name>
<evidence type="ECO:0000313" key="10">
    <source>
        <dbReference type="EMBL" id="RIW35729.1"/>
    </source>
</evidence>
<keyword evidence="2 8" id="KW-0812">Transmembrane</keyword>
<dbReference type="NCBIfam" id="NF003413">
    <property type="entry name" value="PRK04778.1-7"/>
    <property type="match status" value="1"/>
</dbReference>
<dbReference type="InterPro" id="IPR010379">
    <property type="entry name" value="EzrA"/>
</dbReference>
<gene>
    <name evidence="8 10" type="primary">ezrA</name>
    <name evidence="10" type="ORF">D3H55_07570</name>
</gene>
<dbReference type="GO" id="GO:0005940">
    <property type="term" value="C:septin ring"/>
    <property type="evidence" value="ECO:0007669"/>
    <property type="project" value="InterPro"/>
</dbReference>
<keyword evidence="8" id="KW-1003">Cell membrane</keyword>
<feature type="transmembrane region" description="Helical" evidence="9">
    <location>
        <begin position="6"/>
        <end position="22"/>
    </location>
</feature>
<comment type="function">
    <text evidence="8">Negative regulator of FtsZ ring formation; modulates the frequency and position of FtsZ ring formation. Inhibits FtsZ ring formation at polar sites. Interacts either with FtsZ or with one of its binding partners to promote depolymerization.</text>
</comment>
<keyword evidence="4 8" id="KW-0175">Coiled coil</keyword>
<proteinExistence type="inferred from homology"/>
<dbReference type="Proteomes" id="UP000265801">
    <property type="component" value="Unassembled WGS sequence"/>
</dbReference>
<evidence type="ECO:0000256" key="3">
    <source>
        <dbReference type="ARBA" id="ARBA00022989"/>
    </source>
</evidence>
<feature type="coiled-coil region" evidence="8">
    <location>
        <begin position="256"/>
        <end position="299"/>
    </location>
</feature>
<evidence type="ECO:0000256" key="1">
    <source>
        <dbReference type="ARBA" id="ARBA00022618"/>
    </source>
</evidence>
<feature type="coiled-coil region" evidence="8">
    <location>
        <begin position="362"/>
        <end position="403"/>
    </location>
</feature>
<evidence type="ECO:0000256" key="8">
    <source>
        <dbReference type="HAMAP-Rule" id="MF_00728"/>
    </source>
</evidence>
<dbReference type="AlphaFoldDB" id="A0A3A1R1S7"/>
<evidence type="ECO:0000256" key="7">
    <source>
        <dbReference type="ARBA" id="ARBA00023306"/>
    </source>
</evidence>
<comment type="similarity">
    <text evidence="8">Belongs to the EzrA family.</text>
</comment>
<evidence type="ECO:0000256" key="5">
    <source>
        <dbReference type="ARBA" id="ARBA00023136"/>
    </source>
</evidence>
<accession>A0A3A1R1S7</accession>
<feature type="topological domain" description="Cytoplasmic" evidence="8">
    <location>
        <begin position="22"/>
        <end position="566"/>
    </location>
</feature>
<dbReference type="Pfam" id="PF06160">
    <property type="entry name" value="EzrA"/>
    <property type="match status" value="1"/>
</dbReference>